<organism evidence="1 2">
    <name type="scientific">Tilletia horrida</name>
    <dbReference type="NCBI Taxonomy" id="155126"/>
    <lineage>
        <taxon>Eukaryota</taxon>
        <taxon>Fungi</taxon>
        <taxon>Dikarya</taxon>
        <taxon>Basidiomycota</taxon>
        <taxon>Ustilaginomycotina</taxon>
        <taxon>Exobasidiomycetes</taxon>
        <taxon>Tilletiales</taxon>
        <taxon>Tilletiaceae</taxon>
        <taxon>Tilletia</taxon>
    </lineage>
</organism>
<accession>A0AAN6G7L3</accession>
<protein>
    <submittedName>
        <fullName evidence="1">Uncharacterized protein</fullName>
    </submittedName>
</protein>
<dbReference type="Proteomes" id="UP001176521">
    <property type="component" value="Unassembled WGS sequence"/>
</dbReference>
<name>A0AAN6G7L3_9BASI</name>
<gene>
    <name evidence="1" type="ORF">OC842_006255</name>
</gene>
<keyword evidence="2" id="KW-1185">Reference proteome</keyword>
<dbReference type="AlphaFoldDB" id="A0AAN6G7L3"/>
<reference evidence="1" key="1">
    <citation type="journal article" date="2023" name="PhytoFront">
        <title>Draft Genome Resources of Seven Strains of Tilletia horrida, Causal Agent of Kernel Smut of Rice.</title>
        <authorList>
            <person name="Khanal S."/>
            <person name="Antony Babu S."/>
            <person name="Zhou X.G."/>
        </authorList>
    </citation>
    <scope>NUCLEOTIDE SEQUENCE</scope>
    <source>
        <strain evidence="1">TX3</strain>
    </source>
</reference>
<evidence type="ECO:0000313" key="1">
    <source>
        <dbReference type="EMBL" id="KAK0523117.1"/>
    </source>
</evidence>
<evidence type="ECO:0000313" key="2">
    <source>
        <dbReference type="Proteomes" id="UP001176521"/>
    </source>
</evidence>
<sequence length="295" mass="31884">MMSPAVDAGNHHLLITPFGLSFDHLRDWEDVILGATFSSSDFPGSIEEAIASKECGEDSAALQHINLQGLLEWQQRLEDVKRAKTRVNALEDEPSSESELDAFNKARCVDLVVKPLGEPARRPKWTLLEPQQFPAVWQLAHAGRWWRGLSVSPNAASQAISAEYGPSSILAVDALHIPATLSDALVCAAAELPGAYDDLGALLLPLVPVHFVSDHNEVAFHGMSAVEAIASGPSTLTILKRLCSLAHMQSVVPLYAANVVCSSDGTTFILHEWDPCTDSTTYAISTTYSKEETSP</sequence>
<comment type="caution">
    <text evidence="1">The sequence shown here is derived from an EMBL/GenBank/DDBJ whole genome shotgun (WGS) entry which is preliminary data.</text>
</comment>
<dbReference type="EMBL" id="JAPDMQ010000536">
    <property type="protein sequence ID" value="KAK0523117.1"/>
    <property type="molecule type" value="Genomic_DNA"/>
</dbReference>
<proteinExistence type="predicted"/>